<gene>
    <name evidence="1" type="ORF">PXEA_LOCUS26805</name>
</gene>
<dbReference type="AlphaFoldDB" id="A0A3S5ACH3"/>
<evidence type="ECO:0000313" key="2">
    <source>
        <dbReference type="Proteomes" id="UP000784294"/>
    </source>
</evidence>
<name>A0A3S5ACH3_9PLAT</name>
<keyword evidence="2" id="KW-1185">Reference proteome</keyword>
<proteinExistence type="predicted"/>
<protein>
    <submittedName>
        <fullName evidence="1">Uncharacterized protein</fullName>
    </submittedName>
</protein>
<dbReference type="EMBL" id="CAAALY010245660">
    <property type="protein sequence ID" value="VEL33365.1"/>
    <property type="molecule type" value="Genomic_DNA"/>
</dbReference>
<reference evidence="1" key="1">
    <citation type="submission" date="2018-11" db="EMBL/GenBank/DDBJ databases">
        <authorList>
            <consortium name="Pathogen Informatics"/>
        </authorList>
    </citation>
    <scope>NUCLEOTIDE SEQUENCE</scope>
</reference>
<organism evidence="1 2">
    <name type="scientific">Protopolystoma xenopodis</name>
    <dbReference type="NCBI Taxonomy" id="117903"/>
    <lineage>
        <taxon>Eukaryota</taxon>
        <taxon>Metazoa</taxon>
        <taxon>Spiralia</taxon>
        <taxon>Lophotrochozoa</taxon>
        <taxon>Platyhelminthes</taxon>
        <taxon>Monogenea</taxon>
        <taxon>Polyopisthocotylea</taxon>
        <taxon>Polystomatidea</taxon>
        <taxon>Polystomatidae</taxon>
        <taxon>Protopolystoma</taxon>
    </lineage>
</organism>
<sequence length="151" mass="16912">MLPPDAYDLVSEYEIPSRCLEYLLGSPSQTQNSVTPSKAPLFSPIAFSTTFETEKELLLSLLTHLPVLMPLNVAARLFHESIRLMVSLLLFSERPDSDDDSDKLPSNFSLKMVRAEFSMNNLIEKPLRSLDSFPFDSKVTMAGSRITKILG</sequence>
<comment type="caution">
    <text evidence="1">The sequence shown here is derived from an EMBL/GenBank/DDBJ whole genome shotgun (WGS) entry which is preliminary data.</text>
</comment>
<evidence type="ECO:0000313" key="1">
    <source>
        <dbReference type="EMBL" id="VEL33365.1"/>
    </source>
</evidence>
<dbReference type="Proteomes" id="UP000784294">
    <property type="component" value="Unassembled WGS sequence"/>
</dbReference>
<accession>A0A3S5ACH3</accession>